<dbReference type="Proteomes" id="UP000259721">
    <property type="component" value="Segment"/>
</dbReference>
<dbReference type="EMBL" id="KU885988">
    <property type="protein sequence ID" value="ANJ20683.1"/>
    <property type="molecule type" value="Genomic_DNA"/>
</dbReference>
<proteinExistence type="predicted"/>
<accession>A0A191VY96</accession>
<organism evidence="1 2">
    <name type="scientific">Dinoroseobacter phage DS-1410Ws-06</name>
    <dbReference type="NCBI Taxonomy" id="1815983"/>
    <lineage>
        <taxon>Viruses</taxon>
        <taxon>Duplodnaviria</taxon>
        <taxon>Heunggongvirae</taxon>
        <taxon>Uroviricota</taxon>
        <taxon>Caudoviricetes</taxon>
        <taxon>Schitoviridae</taxon>
        <taxon>Rhodovirinae</taxon>
        <taxon>Sanyabayvirus</taxon>
        <taxon>Sanyabayvirus DS1410Ws06</taxon>
    </lineage>
</organism>
<sequence length="41" mass="4652">MNMFELLIGVGIGLVVGWNVLPQPMWVQNLYSRWFGEGGDQ</sequence>
<keyword evidence="2" id="KW-1185">Reference proteome</keyword>
<reference evidence="1 2" key="1">
    <citation type="journal article" date="2016" name="Curr. Microbiol.">
        <title>Characterization and Complete Genome Sequences of Three N4-Like Roseobacter Phages Isolated from the South China Sea.</title>
        <authorList>
            <person name="Li B."/>
            <person name="Zhang S."/>
            <person name="Long L."/>
            <person name="Huang S."/>
        </authorList>
    </citation>
    <scope>NUCLEOTIDE SEQUENCE [LARGE SCALE GENOMIC DNA]</scope>
</reference>
<name>A0A191VY96_9CAUD</name>
<protein>
    <submittedName>
        <fullName evidence="1">Uncharacterized protein</fullName>
    </submittedName>
</protein>
<evidence type="ECO:0000313" key="1">
    <source>
        <dbReference type="EMBL" id="ANJ20683.1"/>
    </source>
</evidence>
<evidence type="ECO:0000313" key="2">
    <source>
        <dbReference type="Proteomes" id="UP000259721"/>
    </source>
</evidence>
<gene>
    <name evidence="1" type="ORF">DSp06_gp26</name>
</gene>